<dbReference type="GO" id="GO:0003723">
    <property type="term" value="F:RNA binding"/>
    <property type="evidence" value="ECO:0007669"/>
    <property type="project" value="UniProtKB-UniRule"/>
</dbReference>
<dbReference type="SUPFAM" id="SSF75471">
    <property type="entry name" value="YhbY-like"/>
    <property type="match status" value="1"/>
</dbReference>
<name>A0A833RLT5_9POAL</name>
<evidence type="ECO:0000313" key="5">
    <source>
        <dbReference type="Proteomes" id="UP000623129"/>
    </source>
</evidence>
<dbReference type="PROSITE" id="PS51295">
    <property type="entry name" value="CRM"/>
    <property type="match status" value="1"/>
</dbReference>
<proteinExistence type="predicted"/>
<protein>
    <submittedName>
        <fullName evidence="4">CRM domain-containing protein</fullName>
    </submittedName>
</protein>
<dbReference type="OrthoDB" id="1109414at2759"/>
<evidence type="ECO:0000256" key="2">
    <source>
        <dbReference type="PROSITE-ProRule" id="PRU00626"/>
    </source>
</evidence>
<sequence>MANRCLFVCRRRSFLFSVRDFFSVSLAQAPPSLSSPSYDISHKVYNQVLGLLNISKQFRLNGYCYMHTSKPLCTGEQHFADKSLEINESPISADESGKTKLKRRKLKGKREVVKWLKYFRWKKKKEYERMTAEEKILYKLRKARMKEDRFVKALKKIDPNALPEAQHDPEILTPEEHFHFLKMGRKCKNYVPVGRRGIFQGVILNMHLHWKKHQTLKVIVKTFTPEQVKEIAAELAQLSGGIILEIDEGNEIIMYRGKNYTQPPTEIMSPKVTLSRKKALDKSKYMDQLKGVRRYIPKLEQELEDLHLKMKLEREIKLDPESKLETKMISSHEFREESFEEYENHRAKTCDSDSDSDVENVTFTESEDLSDLFETDSEGQEKDEKETTLFLDILERFPSEKNEEREESFEEHLHKIADVVKRDDLGKRELNVSELDEVDRIFLSASTLIKKKR</sequence>
<evidence type="ECO:0000259" key="3">
    <source>
        <dbReference type="PROSITE" id="PS51295"/>
    </source>
</evidence>
<feature type="domain" description="CRM" evidence="3">
    <location>
        <begin position="170"/>
        <end position="267"/>
    </location>
</feature>
<dbReference type="PANTHER" id="PTHR31426:SF5">
    <property type="entry name" value="OS04G0492900 PROTEIN"/>
    <property type="match status" value="1"/>
</dbReference>
<dbReference type="InterPro" id="IPR040286">
    <property type="entry name" value="At3g25440-like"/>
</dbReference>
<dbReference type="InterPro" id="IPR035920">
    <property type="entry name" value="YhbY-like_sf"/>
</dbReference>
<dbReference type="EMBL" id="SWLB01000006">
    <property type="protein sequence ID" value="KAF3337883.1"/>
    <property type="molecule type" value="Genomic_DNA"/>
</dbReference>
<dbReference type="Gene3D" id="3.30.110.60">
    <property type="entry name" value="YhbY-like"/>
    <property type="match status" value="1"/>
</dbReference>
<dbReference type="Proteomes" id="UP000623129">
    <property type="component" value="Unassembled WGS sequence"/>
</dbReference>
<dbReference type="Pfam" id="PF01985">
    <property type="entry name" value="CRS1_YhbY"/>
    <property type="match status" value="1"/>
</dbReference>
<dbReference type="AlphaFoldDB" id="A0A833RLT5"/>
<keyword evidence="5" id="KW-1185">Reference proteome</keyword>
<dbReference type="InterPro" id="IPR001890">
    <property type="entry name" value="RNA-binding_CRM"/>
</dbReference>
<dbReference type="SMART" id="SM01103">
    <property type="entry name" value="CRS1_YhbY"/>
    <property type="match status" value="1"/>
</dbReference>
<dbReference type="PANTHER" id="PTHR31426">
    <property type="entry name" value="GROUP II INTRON SPLICING FACTOR CRS1-LIKE"/>
    <property type="match status" value="1"/>
</dbReference>
<reference evidence="4" key="1">
    <citation type="submission" date="2020-01" db="EMBL/GenBank/DDBJ databases">
        <title>Genome sequence of Kobresia littledalei, the first chromosome-level genome in the family Cyperaceae.</title>
        <authorList>
            <person name="Qu G."/>
        </authorList>
    </citation>
    <scope>NUCLEOTIDE SEQUENCE</scope>
    <source>
        <strain evidence="4">C.B.Clarke</strain>
        <tissue evidence="4">Leaf</tissue>
    </source>
</reference>
<evidence type="ECO:0000313" key="4">
    <source>
        <dbReference type="EMBL" id="KAF3337883.1"/>
    </source>
</evidence>
<keyword evidence="1 2" id="KW-0694">RNA-binding</keyword>
<comment type="caution">
    <text evidence="4">The sequence shown here is derived from an EMBL/GenBank/DDBJ whole genome shotgun (WGS) entry which is preliminary data.</text>
</comment>
<gene>
    <name evidence="4" type="ORF">FCM35_KLT18470</name>
</gene>
<accession>A0A833RLT5</accession>
<organism evidence="4 5">
    <name type="scientific">Carex littledalei</name>
    <dbReference type="NCBI Taxonomy" id="544730"/>
    <lineage>
        <taxon>Eukaryota</taxon>
        <taxon>Viridiplantae</taxon>
        <taxon>Streptophyta</taxon>
        <taxon>Embryophyta</taxon>
        <taxon>Tracheophyta</taxon>
        <taxon>Spermatophyta</taxon>
        <taxon>Magnoliopsida</taxon>
        <taxon>Liliopsida</taxon>
        <taxon>Poales</taxon>
        <taxon>Cyperaceae</taxon>
        <taxon>Cyperoideae</taxon>
        <taxon>Cariceae</taxon>
        <taxon>Carex</taxon>
        <taxon>Carex subgen. Euthyceras</taxon>
    </lineage>
</organism>
<evidence type="ECO:0000256" key="1">
    <source>
        <dbReference type="ARBA" id="ARBA00022884"/>
    </source>
</evidence>